<evidence type="ECO:0000313" key="1">
    <source>
        <dbReference type="EMBL" id="DAD31743.1"/>
    </source>
</evidence>
<dbReference type="AlphaFoldDB" id="A0A822YHZ0"/>
<sequence length="64" mass="7232">MTLANRGFSELRRVGWGDATPISPKRTLHFIVLDYFRLDVEGDSQVIVGWLRGEQELLGILVSC</sequence>
<organism evidence="1 2">
    <name type="scientific">Nelumbo nucifera</name>
    <name type="common">Sacred lotus</name>
    <dbReference type="NCBI Taxonomy" id="4432"/>
    <lineage>
        <taxon>Eukaryota</taxon>
        <taxon>Viridiplantae</taxon>
        <taxon>Streptophyta</taxon>
        <taxon>Embryophyta</taxon>
        <taxon>Tracheophyta</taxon>
        <taxon>Spermatophyta</taxon>
        <taxon>Magnoliopsida</taxon>
        <taxon>Proteales</taxon>
        <taxon>Nelumbonaceae</taxon>
        <taxon>Nelumbo</taxon>
    </lineage>
</organism>
<comment type="caution">
    <text evidence="1">The sequence shown here is derived from an EMBL/GenBank/DDBJ whole genome shotgun (WGS) entry which is preliminary data.</text>
</comment>
<dbReference type="Proteomes" id="UP000607653">
    <property type="component" value="Unassembled WGS sequence"/>
</dbReference>
<name>A0A822YHZ0_NELNU</name>
<dbReference type="EMBL" id="DUZY01000003">
    <property type="protein sequence ID" value="DAD31743.1"/>
    <property type="molecule type" value="Genomic_DNA"/>
</dbReference>
<proteinExistence type="predicted"/>
<evidence type="ECO:0000313" key="2">
    <source>
        <dbReference type="Proteomes" id="UP000607653"/>
    </source>
</evidence>
<keyword evidence="2" id="KW-1185">Reference proteome</keyword>
<accession>A0A822YHZ0</accession>
<gene>
    <name evidence="1" type="ORF">HUJ06_010594</name>
</gene>
<protein>
    <submittedName>
        <fullName evidence="1">Uncharacterized protein</fullName>
    </submittedName>
</protein>
<reference evidence="1 2" key="1">
    <citation type="journal article" date="2020" name="Mol. Biol. Evol.">
        <title>Distinct Expression and Methylation Patterns for Genes with Different Fates following a Single Whole-Genome Duplication in Flowering Plants.</title>
        <authorList>
            <person name="Shi T."/>
            <person name="Rahmani R.S."/>
            <person name="Gugger P.F."/>
            <person name="Wang M."/>
            <person name="Li H."/>
            <person name="Zhang Y."/>
            <person name="Li Z."/>
            <person name="Wang Q."/>
            <person name="Van de Peer Y."/>
            <person name="Marchal K."/>
            <person name="Chen J."/>
        </authorList>
    </citation>
    <scope>NUCLEOTIDE SEQUENCE [LARGE SCALE GENOMIC DNA]</scope>
    <source>
        <tissue evidence="1">Leaf</tissue>
    </source>
</reference>